<evidence type="ECO:0000313" key="5">
    <source>
        <dbReference type="EMBL" id="VYU66425.1"/>
    </source>
</evidence>
<keyword evidence="5" id="KW-0378">Hydrolase</keyword>
<evidence type="ECO:0000259" key="4">
    <source>
        <dbReference type="Pfam" id="PF02557"/>
    </source>
</evidence>
<dbReference type="EC" id="3.4.16.4" evidence="5"/>
<feature type="signal peptide" evidence="3">
    <location>
        <begin position="1"/>
        <end position="28"/>
    </location>
</feature>
<dbReference type="PANTHER" id="PTHR34385:SF1">
    <property type="entry name" value="PEPTIDOGLYCAN L-ALANYL-D-GLUTAMATE ENDOPEPTIDASE CWLK"/>
    <property type="match status" value="1"/>
</dbReference>
<feature type="coiled-coil region" evidence="1">
    <location>
        <begin position="263"/>
        <end position="294"/>
    </location>
</feature>
<feature type="compositionally biased region" description="Polar residues" evidence="2">
    <location>
        <begin position="32"/>
        <end position="44"/>
    </location>
</feature>
<accession>A0A6N3GQ01</accession>
<feature type="chain" id="PRO_5043478821" evidence="3">
    <location>
        <begin position="29"/>
        <end position="342"/>
    </location>
</feature>
<protein>
    <submittedName>
        <fullName evidence="5">D-alanyl-D-alanine carboxypeptidase</fullName>
        <ecNumber evidence="5">3.4.16.4</ecNumber>
    </submittedName>
</protein>
<dbReference type="Pfam" id="PF02557">
    <property type="entry name" value="VanY"/>
    <property type="match status" value="1"/>
</dbReference>
<name>A0A6N3GQ01_ENTCA</name>
<evidence type="ECO:0000256" key="3">
    <source>
        <dbReference type="SAM" id="SignalP"/>
    </source>
</evidence>
<dbReference type="InterPro" id="IPR003709">
    <property type="entry name" value="VanY-like_core_dom"/>
</dbReference>
<dbReference type="CDD" id="cd14852">
    <property type="entry name" value="LD-carboxypeptidase"/>
    <property type="match status" value="1"/>
</dbReference>
<dbReference type="AlphaFoldDB" id="A0A6N3GQ01"/>
<organism evidence="5">
    <name type="scientific">Enterococcus casseliflavus</name>
    <name type="common">Enterococcus flavescens</name>
    <dbReference type="NCBI Taxonomy" id="37734"/>
    <lineage>
        <taxon>Bacteria</taxon>
        <taxon>Bacillati</taxon>
        <taxon>Bacillota</taxon>
        <taxon>Bacilli</taxon>
        <taxon>Lactobacillales</taxon>
        <taxon>Enterococcaceae</taxon>
        <taxon>Enterococcus</taxon>
    </lineage>
</organism>
<dbReference type="GO" id="GO:0006508">
    <property type="term" value="P:proteolysis"/>
    <property type="evidence" value="ECO:0007669"/>
    <property type="project" value="InterPro"/>
</dbReference>
<dbReference type="SUPFAM" id="SSF55166">
    <property type="entry name" value="Hedgehog/DD-peptidase"/>
    <property type="match status" value="1"/>
</dbReference>
<sequence length="342" mass="38367">MKKYYGMAAAAGFLFLVLLTIQVNRVTAVTPTKSASIARSTDQATTSETTETNEKEPNGNTQESQEQASASDELNEEDFPTVSLDDWSLVLVGPNNKIKSEIAQKDLGKLSNGYLVDQRIVSAYEKLADAAKAAGHPLVMVSAYRSVAYQEEIFNANVNTLMSQGHTKEEAIRITKLTFTEPGYSEHHTGLAVDVVDQDWYQNHTGELLNEGFGDTEGGKWLQAHAREYGFIIRYPKGKHAITQIDYEPWHLRYVGVEVATYIEEQELTFEEFLEEAKEHIARKEAELSSHEWEDPLAEDWIYEGSLAKSQESSELTQDELLLNGGNLFSENVFSQTKEVKK</sequence>
<dbReference type="Gene3D" id="3.30.1380.10">
    <property type="match status" value="1"/>
</dbReference>
<proteinExistence type="predicted"/>
<dbReference type="PANTHER" id="PTHR34385">
    <property type="entry name" value="D-ALANYL-D-ALANINE CARBOXYPEPTIDASE"/>
    <property type="match status" value="1"/>
</dbReference>
<evidence type="ECO:0000256" key="1">
    <source>
        <dbReference type="SAM" id="Coils"/>
    </source>
</evidence>
<keyword evidence="5" id="KW-0121">Carboxypeptidase</keyword>
<feature type="region of interest" description="Disordered" evidence="2">
    <location>
        <begin position="32"/>
        <end position="77"/>
    </location>
</feature>
<dbReference type="InterPro" id="IPR052179">
    <property type="entry name" value="DD-CPase-like"/>
</dbReference>
<dbReference type="InterPro" id="IPR009045">
    <property type="entry name" value="Zn_M74/Hedgehog-like"/>
</dbReference>
<evidence type="ECO:0000256" key="2">
    <source>
        <dbReference type="SAM" id="MobiDB-lite"/>
    </source>
</evidence>
<dbReference type="EMBL" id="CACRTX010000021">
    <property type="protein sequence ID" value="VYU66425.1"/>
    <property type="molecule type" value="Genomic_DNA"/>
</dbReference>
<reference evidence="5" key="1">
    <citation type="submission" date="2019-11" db="EMBL/GenBank/DDBJ databases">
        <authorList>
            <person name="Feng L."/>
        </authorList>
    </citation>
    <scope>NUCLEOTIDE SEQUENCE</scope>
    <source>
        <strain evidence="5">ECasseliflavusLFYP2</strain>
    </source>
</reference>
<feature type="compositionally biased region" description="Polar residues" evidence="2">
    <location>
        <begin position="62"/>
        <end position="72"/>
    </location>
</feature>
<gene>
    <name evidence="5" type="primary">vanYB</name>
    <name evidence="5" type="ORF">ECLFYP2_01074</name>
</gene>
<dbReference type="GO" id="GO:0009002">
    <property type="term" value="F:serine-type D-Ala-D-Ala carboxypeptidase activity"/>
    <property type="evidence" value="ECO:0007669"/>
    <property type="project" value="UniProtKB-EC"/>
</dbReference>
<dbReference type="InterPro" id="IPR058193">
    <property type="entry name" value="VanY/YodJ_core_dom"/>
</dbReference>
<keyword evidence="3" id="KW-0732">Signal</keyword>
<keyword evidence="1" id="KW-0175">Coiled coil</keyword>
<keyword evidence="5" id="KW-0645">Protease</keyword>
<feature type="domain" description="D-alanyl-D-alanine carboxypeptidase-like core" evidence="4">
    <location>
        <begin position="116"/>
        <end position="256"/>
    </location>
</feature>